<keyword evidence="6" id="KW-1185">Reference proteome</keyword>
<dbReference type="SUPFAM" id="SSF89550">
    <property type="entry name" value="PHP domain-like"/>
    <property type="match status" value="1"/>
</dbReference>
<dbReference type="Proteomes" id="UP001273209">
    <property type="component" value="Unassembled WGS sequence"/>
</dbReference>
<sequence length="309" mass="33700">MLYDLNIPWSPATPTDRLLQTLTTAHSLGFATVALNHTLELPFPANPTTPFPALPSSSSSDSNNNDNNNKLPHVLHRATLPLADPAASNYRLPSLANAYDLLAIRPLTEKAFQNACLTLDIPLISLDMAQHFPFYFRPKPCMAAVSRGVRFEICYSQALAADPRGRANFISNATNLVRATRGRGIVISSEAKSAFGLRAPADIVNLFNVWGLQSEQAMEGLRTIPRSVVVNEGMKRDGFRGVINIVQVIKKDAVKGDQTDDQSSAAEQPGKRKNQKRKNGGEDVQPISKREAKKMKLAARAAASEKKVS</sequence>
<dbReference type="Gene3D" id="3.20.20.140">
    <property type="entry name" value="Metal-dependent hydrolases"/>
    <property type="match status" value="1"/>
</dbReference>
<dbReference type="PANTHER" id="PTHR13031">
    <property type="entry name" value="RIBONUCLEASE P SUBUNIT P30"/>
    <property type="match status" value="1"/>
</dbReference>
<protein>
    <recommendedName>
        <fullName evidence="7">RNase P subunit p30</fullName>
    </recommendedName>
</protein>
<comment type="similarity">
    <text evidence="2">Belongs to the eukaryotic/archaeal RNase P protein component 3 family.</text>
</comment>
<accession>A0AAE1I5V8</accession>
<dbReference type="RefSeq" id="XP_062750713.1">
    <property type="nucleotide sequence ID" value="XM_062894425.1"/>
</dbReference>
<dbReference type="GO" id="GO:0008033">
    <property type="term" value="P:tRNA processing"/>
    <property type="evidence" value="ECO:0007669"/>
    <property type="project" value="UniProtKB-KW"/>
</dbReference>
<dbReference type="Pfam" id="PF01876">
    <property type="entry name" value="RNase_P_p30"/>
    <property type="match status" value="1"/>
</dbReference>
<feature type="region of interest" description="Disordered" evidence="4">
    <location>
        <begin position="50"/>
        <end position="71"/>
    </location>
</feature>
<dbReference type="EMBL" id="JAWRVG010000071">
    <property type="protein sequence ID" value="KAK4061505.1"/>
    <property type="molecule type" value="Genomic_DNA"/>
</dbReference>
<evidence type="ECO:0008006" key="7">
    <source>
        <dbReference type="Google" id="ProtNLM"/>
    </source>
</evidence>
<organism evidence="5 6">
    <name type="scientific">Trichoderma aggressivum f. europaeum</name>
    <dbReference type="NCBI Taxonomy" id="173218"/>
    <lineage>
        <taxon>Eukaryota</taxon>
        <taxon>Fungi</taxon>
        <taxon>Dikarya</taxon>
        <taxon>Ascomycota</taxon>
        <taxon>Pezizomycotina</taxon>
        <taxon>Sordariomycetes</taxon>
        <taxon>Hypocreomycetidae</taxon>
        <taxon>Hypocreales</taxon>
        <taxon>Hypocreaceae</taxon>
        <taxon>Trichoderma</taxon>
    </lineage>
</organism>
<dbReference type="InterPro" id="IPR016195">
    <property type="entry name" value="Pol/histidinol_Pase-like"/>
</dbReference>
<evidence type="ECO:0000256" key="3">
    <source>
        <dbReference type="ARBA" id="ARBA00022694"/>
    </source>
</evidence>
<feature type="compositionally biased region" description="Low complexity" evidence="4">
    <location>
        <begin position="54"/>
        <end position="69"/>
    </location>
</feature>
<evidence type="ECO:0000313" key="6">
    <source>
        <dbReference type="Proteomes" id="UP001273209"/>
    </source>
</evidence>
<evidence type="ECO:0000256" key="2">
    <source>
        <dbReference type="ARBA" id="ARBA00007331"/>
    </source>
</evidence>
<proteinExistence type="inferred from homology"/>
<dbReference type="AlphaFoldDB" id="A0AAE1I5V8"/>
<name>A0AAE1I5V8_9HYPO</name>
<evidence type="ECO:0000256" key="4">
    <source>
        <dbReference type="SAM" id="MobiDB-lite"/>
    </source>
</evidence>
<dbReference type="GO" id="GO:0003723">
    <property type="term" value="F:RNA binding"/>
    <property type="evidence" value="ECO:0007669"/>
    <property type="project" value="TreeGrafter"/>
</dbReference>
<dbReference type="GO" id="GO:0005655">
    <property type="term" value="C:nucleolar ribonuclease P complex"/>
    <property type="evidence" value="ECO:0007669"/>
    <property type="project" value="TreeGrafter"/>
</dbReference>
<evidence type="ECO:0000313" key="5">
    <source>
        <dbReference type="EMBL" id="KAK4061505.1"/>
    </source>
</evidence>
<comment type="caution">
    <text evidence="5">The sequence shown here is derived from an EMBL/GenBank/DDBJ whole genome shotgun (WGS) entry which is preliminary data.</text>
</comment>
<dbReference type="GeneID" id="87914330"/>
<reference evidence="5" key="1">
    <citation type="submission" date="2023-11" db="EMBL/GenBank/DDBJ databases">
        <title>The genome sequences of three competitors of mushroom-forming fungi.</title>
        <authorList>
            <person name="Beijen E."/>
            <person name="Ohm R.A."/>
        </authorList>
    </citation>
    <scope>NUCLEOTIDE SEQUENCE</scope>
    <source>
        <strain evidence="5">CBS 100526</strain>
    </source>
</reference>
<keyword evidence="3" id="KW-0819">tRNA processing</keyword>
<comment type="subcellular location">
    <subcellularLocation>
        <location evidence="1">Nucleus</location>
    </subcellularLocation>
</comment>
<feature type="region of interest" description="Disordered" evidence="4">
    <location>
        <begin position="254"/>
        <end position="309"/>
    </location>
</feature>
<evidence type="ECO:0000256" key="1">
    <source>
        <dbReference type="ARBA" id="ARBA00004123"/>
    </source>
</evidence>
<dbReference type="PANTHER" id="PTHR13031:SF0">
    <property type="entry name" value="RIBONUCLEASE P PROTEIN SUBUNIT P30"/>
    <property type="match status" value="1"/>
</dbReference>
<dbReference type="InterPro" id="IPR002738">
    <property type="entry name" value="RNase_P_p30"/>
</dbReference>
<gene>
    <name evidence="5" type="ORF">Triagg1_10362</name>
</gene>